<evidence type="ECO:0000313" key="2">
    <source>
        <dbReference type="Proteomes" id="UP000091857"/>
    </source>
</evidence>
<gene>
    <name evidence="1" type="ORF">MANES_10G102600v8</name>
</gene>
<keyword evidence="2" id="KW-1185">Reference proteome</keyword>
<proteinExistence type="predicted"/>
<protein>
    <submittedName>
        <fullName evidence="1">Uncharacterized protein</fullName>
    </submittedName>
</protein>
<organism evidence="1 2">
    <name type="scientific">Manihot esculenta</name>
    <name type="common">Cassava</name>
    <name type="synonym">Jatropha manihot</name>
    <dbReference type="NCBI Taxonomy" id="3983"/>
    <lineage>
        <taxon>Eukaryota</taxon>
        <taxon>Viridiplantae</taxon>
        <taxon>Streptophyta</taxon>
        <taxon>Embryophyta</taxon>
        <taxon>Tracheophyta</taxon>
        <taxon>Spermatophyta</taxon>
        <taxon>Magnoliopsida</taxon>
        <taxon>eudicotyledons</taxon>
        <taxon>Gunneridae</taxon>
        <taxon>Pentapetalae</taxon>
        <taxon>rosids</taxon>
        <taxon>fabids</taxon>
        <taxon>Malpighiales</taxon>
        <taxon>Euphorbiaceae</taxon>
        <taxon>Crotonoideae</taxon>
        <taxon>Manihoteae</taxon>
        <taxon>Manihot</taxon>
    </lineage>
</organism>
<sequence>MAEGSVTFLLMKLSEILTDESNLLFGVKGDAKYIKDELEFSLAFLRVAESSDEEEIDPLFKVWVKNLRDVAYEMEDVLADFMLHLAHDHGHGVCNCLNKTSDFIISLKARHQIAATMRDIRTRIKEIKTRVEDISKARTSFNHIISKWRGVNYSGGVDLAAQQDPLLLEEANLVGIEMPKGKLIGWLLGSKSQLEVVSVVGTGGVGKTTLVKRVYENSQVKKHFKFCAWIILTQYFKTRDLLQDIVRQLYHVLREPSPEGFDTMSDHELRVGIKKFLQQRRYLIVLDDVWSNEAWNVFKHAFPKNTEGSRILLTTRISEVAKNASIESPNRIYALDSLSSKDAWTLFCKKTFQSNSCPPHLENVSQQILGRCEGLPLAIIAISGVLATRDNTRIDEWDMVYRSLGAEIQANQSLGNMKKVLSLSYYNLPYYLKCCLLYFSIFPEGYPIEHRRLVRLWVAEGFVVETEGRMLEEVAESYLNELLERSLVQVVEAASDGRVKKCRIQGILHEIIISKAKDQGFAAITKEESMILPERVRRLSIQNVRARIQRISQFTSASGLRSLLVFSELDILPESPLFDLSLRDLRMLNVLELGGTHLQEFPNEVTNLLLLKYLSLRNTDVNYIPNSIGNLQYLETLDLKNSRVTELPTAILKLQKLRQILVYRYETKFDDQMETKQTIGFKLQTHIRGLRSLQKLCFLEANPNSMKEIGELTQLRRLGIVNLRKEDGVHLCPSIAKLTNLRALSVASTIASESLDLGYISSPPKFLQRLYLKGRLERLPDWISSLESLEKVVLKWSKQSGDPLVSLQHLPNLVHVEFVQVYDGQLLNFQAEGFPKLKFLVLNKLDRLKEIVIEKGAMPCLQKLIVQNCGLLQRVPSGIEHLTRLMVLEFTNVPVNLILTLHPDRNDGDYLKIARVPEVYFHTYWNNGRWDVFSLEIFRKDEPYSHQSSQLWIGDHPVEVSSPQETISTQPVTAPVASTPASMISASNGVEDNPGSSAIPPSLIPTTTEPSTSNSQPSASIFRESEATTSLSKVVNEDEAIDAIIARILNVEPRVGAWKLASSTSPSSPLQAMNIITSGLKQGITLMDNPSDLARVQEAISSLIQASASISLSADETSALQLTLLHLNRQSERKSLIDTNSQELEQIEQQISQGEEKTKASASRIKECRNVRDSLNAQISDLENELARARGELEVVQSKLGGLHQDLKQQDATVSKNRKIKKKLNVEIQQLQRMILSDNSTQSLLPILDSLKFKLA</sequence>
<name>A0ACB7H182_MANES</name>
<dbReference type="EMBL" id="CM004396">
    <property type="protein sequence ID" value="KAG8645864.1"/>
    <property type="molecule type" value="Genomic_DNA"/>
</dbReference>
<evidence type="ECO:0000313" key="1">
    <source>
        <dbReference type="EMBL" id="KAG8645864.1"/>
    </source>
</evidence>
<accession>A0ACB7H182</accession>
<reference evidence="2" key="1">
    <citation type="journal article" date="2016" name="Nat. Biotechnol.">
        <title>Sequencing wild and cultivated cassava and related species reveals extensive interspecific hybridization and genetic diversity.</title>
        <authorList>
            <person name="Bredeson J.V."/>
            <person name="Lyons J.B."/>
            <person name="Prochnik S.E."/>
            <person name="Wu G.A."/>
            <person name="Ha C.M."/>
            <person name="Edsinger-Gonzales E."/>
            <person name="Grimwood J."/>
            <person name="Schmutz J."/>
            <person name="Rabbi I.Y."/>
            <person name="Egesi C."/>
            <person name="Nauluvula P."/>
            <person name="Lebot V."/>
            <person name="Ndunguru J."/>
            <person name="Mkamilo G."/>
            <person name="Bart R.S."/>
            <person name="Setter T.L."/>
            <person name="Gleadow R.M."/>
            <person name="Kulakow P."/>
            <person name="Ferguson M.E."/>
            <person name="Rounsley S."/>
            <person name="Rokhsar D.S."/>
        </authorList>
    </citation>
    <scope>NUCLEOTIDE SEQUENCE [LARGE SCALE GENOMIC DNA]</scope>
    <source>
        <strain evidence="2">cv. AM560-2</strain>
    </source>
</reference>
<comment type="caution">
    <text evidence="1">The sequence shown here is derived from an EMBL/GenBank/DDBJ whole genome shotgun (WGS) entry which is preliminary data.</text>
</comment>
<dbReference type="Proteomes" id="UP000091857">
    <property type="component" value="Chromosome 10"/>
</dbReference>